<feature type="domain" description="LTD" evidence="2">
    <location>
        <begin position="464"/>
        <end position="570"/>
    </location>
</feature>
<feature type="domain" description="LTD" evidence="2">
    <location>
        <begin position="29"/>
        <end position="149"/>
    </location>
</feature>
<gene>
    <name evidence="3" type="ordered locus">Cwoe_1403</name>
</gene>
<dbReference type="EMBL" id="CP001854">
    <property type="protein sequence ID" value="ADB49831.1"/>
    <property type="molecule type" value="Genomic_DNA"/>
</dbReference>
<feature type="chain" id="PRO_5003043007" description="LTD domain-containing protein" evidence="1">
    <location>
        <begin position="38"/>
        <end position="598"/>
    </location>
</feature>
<proteinExistence type="predicted"/>
<reference evidence="3 4" key="1">
    <citation type="journal article" date="2010" name="Stand. Genomic Sci.">
        <title>Complete genome sequence of Conexibacter woesei type strain (ID131577).</title>
        <authorList>
            <person name="Pukall R."/>
            <person name="Lapidus A."/>
            <person name="Glavina Del Rio T."/>
            <person name="Copeland A."/>
            <person name="Tice H."/>
            <person name="Cheng J.-F."/>
            <person name="Lucas S."/>
            <person name="Chen F."/>
            <person name="Nolan M."/>
            <person name="Bruce D."/>
            <person name="Goodwin L."/>
            <person name="Pitluck S."/>
            <person name="Mavromatis K."/>
            <person name="Ivanova N."/>
            <person name="Ovchinnikova G."/>
            <person name="Pati A."/>
            <person name="Chen A."/>
            <person name="Palaniappan K."/>
            <person name="Land M."/>
            <person name="Hauser L."/>
            <person name="Chang Y.-J."/>
            <person name="Jeffries C.D."/>
            <person name="Chain P."/>
            <person name="Meincke L."/>
            <person name="Sims D."/>
            <person name="Brettin T."/>
            <person name="Detter J.C."/>
            <person name="Rohde M."/>
            <person name="Goeker M."/>
            <person name="Bristow J."/>
            <person name="Eisen J.A."/>
            <person name="Markowitz V."/>
            <person name="Kyrpides N.C."/>
            <person name="Klenk H.-P."/>
            <person name="Hugenholtz P."/>
        </authorList>
    </citation>
    <scope>NUCLEOTIDE SEQUENCE [LARGE SCALE GENOMIC DNA]</scope>
    <source>
        <strain evidence="4">DSM 14684 / CIP 108061 / JCM 11494 / NBRC 100937 / ID131577</strain>
    </source>
</reference>
<organism evidence="3 4">
    <name type="scientific">Conexibacter woesei (strain DSM 14684 / CCUG 47730 / CIP 108061 / JCM 11494 / NBRC 100937 / ID131577)</name>
    <dbReference type="NCBI Taxonomy" id="469383"/>
    <lineage>
        <taxon>Bacteria</taxon>
        <taxon>Bacillati</taxon>
        <taxon>Actinomycetota</taxon>
        <taxon>Thermoleophilia</taxon>
        <taxon>Solirubrobacterales</taxon>
        <taxon>Conexibacteraceae</taxon>
        <taxon>Conexibacter</taxon>
    </lineage>
</organism>
<evidence type="ECO:0000259" key="2">
    <source>
        <dbReference type="PROSITE" id="PS51841"/>
    </source>
</evidence>
<accession>D3EYV7</accession>
<evidence type="ECO:0000313" key="3">
    <source>
        <dbReference type="EMBL" id="ADB49831.1"/>
    </source>
</evidence>
<feature type="signal peptide" evidence="1">
    <location>
        <begin position="1"/>
        <end position="37"/>
    </location>
</feature>
<dbReference type="InterPro" id="IPR036415">
    <property type="entry name" value="Lamin_tail_dom_sf"/>
</dbReference>
<name>D3EYV7_CONWI</name>
<dbReference type="STRING" id="469383.Cwoe_1403"/>
<dbReference type="Gene3D" id="2.60.40.1260">
    <property type="entry name" value="Lamin Tail domain"/>
    <property type="match status" value="1"/>
</dbReference>
<dbReference type="SUPFAM" id="SSF74853">
    <property type="entry name" value="Lamin A/C globular tail domain"/>
    <property type="match status" value="4"/>
</dbReference>
<reference evidence="4" key="2">
    <citation type="submission" date="2010-01" db="EMBL/GenBank/DDBJ databases">
        <title>The complete genome of Conexibacter woesei DSM 14684.</title>
        <authorList>
            <consortium name="US DOE Joint Genome Institute (JGI-PGF)"/>
            <person name="Lucas S."/>
            <person name="Copeland A."/>
            <person name="Lapidus A."/>
            <person name="Glavina del Rio T."/>
            <person name="Dalin E."/>
            <person name="Tice H."/>
            <person name="Bruce D."/>
            <person name="Goodwin L."/>
            <person name="Pitluck S."/>
            <person name="Kyrpides N."/>
            <person name="Mavromatis K."/>
            <person name="Ivanova N."/>
            <person name="Mikhailova N."/>
            <person name="Chertkov O."/>
            <person name="Brettin T."/>
            <person name="Detter J.C."/>
            <person name="Han C."/>
            <person name="Larimer F."/>
            <person name="Land M."/>
            <person name="Hauser L."/>
            <person name="Markowitz V."/>
            <person name="Cheng J.-F."/>
            <person name="Hugenholtz P."/>
            <person name="Woyke T."/>
            <person name="Wu D."/>
            <person name="Pukall R."/>
            <person name="Steenblock K."/>
            <person name="Schneider S."/>
            <person name="Klenk H.-P."/>
            <person name="Eisen J.A."/>
        </authorList>
    </citation>
    <scope>NUCLEOTIDE SEQUENCE [LARGE SCALE GENOMIC DNA]</scope>
    <source>
        <strain evidence="4">DSM 14684 / CIP 108061 / JCM 11494 / NBRC 100937 / ID131577</strain>
    </source>
</reference>
<evidence type="ECO:0000313" key="4">
    <source>
        <dbReference type="Proteomes" id="UP000008229"/>
    </source>
</evidence>
<dbReference type="KEGG" id="cwo:Cwoe_1403"/>
<sequence precursor="true">MKLELSRIRVARTRRAMAATAAAACAVLAVGVAPASAVTTRLTDVKINEVESNGDAVHGDWIELYNTGRVVNDEVDLSGVILSDSDNTHRVLIPARTFLGVGEWAAFRVDDPAVSGNFGLGAADSARLFPAGTVNLGSTTPADSYSWTAHAATTYGRNPDGTGTFQTTAAATFGDANDFGLPSIGNITGIKLNEVESNGDATNGDWAELYNTTGSAINIDGAIITDSDPAHQFVIPSSTPDLPAGGYVAFRVDDPAVAGNFGLGAADAVKLYAPNDVTLSRVVDQVTWSSHATITWGRTVAGAGSWAQTSVSTFGAVNQFSGVTAPNLTGVVVNEAESHGDDTNGDWIELKNTTGTRVNLDDAILSDNDNSHVFRIPAATPDLAAGAVAAFRVDDPALGDGQFGLGDADSARLFRADAVDLAAAPAVSRQSWSTHALQTLGLNGSGVFAATNKGTFAAANDFTSTVTPDISYVVLNEVVSTGDVTNGDWVELYNTSGVTIDIGGAIIADSTNANTYTIPARTTIAAGRTFVLRTEATAGFGLGSDDAVRLYRAGGTVGTSIPVDHFEWSQHAAGSYARQSSGLGIWTVDATPSYDAAN</sequence>
<feature type="domain" description="LTD" evidence="2">
    <location>
        <begin position="175"/>
        <end position="290"/>
    </location>
</feature>
<evidence type="ECO:0000256" key="1">
    <source>
        <dbReference type="SAM" id="SignalP"/>
    </source>
</evidence>
<dbReference type="Proteomes" id="UP000008229">
    <property type="component" value="Chromosome"/>
</dbReference>
<feature type="domain" description="LTD" evidence="2">
    <location>
        <begin position="320"/>
        <end position="431"/>
    </location>
</feature>
<keyword evidence="4" id="KW-1185">Reference proteome</keyword>
<dbReference type="HOGENOM" id="CLU_456132_0_0_11"/>
<dbReference type="InterPro" id="IPR001322">
    <property type="entry name" value="Lamin_tail_dom"/>
</dbReference>
<dbReference type="PROSITE" id="PS51841">
    <property type="entry name" value="LTD"/>
    <property type="match status" value="4"/>
</dbReference>
<protein>
    <recommendedName>
        <fullName evidence="2">LTD domain-containing protein</fullName>
    </recommendedName>
</protein>
<dbReference type="AlphaFoldDB" id="D3EYV7"/>
<dbReference type="eggNOG" id="COG3204">
    <property type="taxonomic scope" value="Bacteria"/>
</dbReference>
<keyword evidence="1" id="KW-0732">Signal</keyword>
<dbReference type="Pfam" id="PF00932">
    <property type="entry name" value="LTD"/>
    <property type="match status" value="2"/>
</dbReference>